<evidence type="ECO:0000313" key="3">
    <source>
        <dbReference type="EMBL" id="MDN5203970.1"/>
    </source>
</evidence>
<dbReference type="InterPro" id="IPR050640">
    <property type="entry name" value="Bact_2-comp_sensor_kinase"/>
</dbReference>
<keyword evidence="1" id="KW-0472">Membrane</keyword>
<feature type="transmembrane region" description="Helical" evidence="1">
    <location>
        <begin position="16"/>
        <end position="34"/>
    </location>
</feature>
<dbReference type="RefSeq" id="WP_346753994.1">
    <property type="nucleotide sequence ID" value="NZ_JAUJEA010000009.1"/>
</dbReference>
<evidence type="ECO:0000259" key="2">
    <source>
        <dbReference type="Pfam" id="PF06580"/>
    </source>
</evidence>
<comment type="caution">
    <text evidence="3">The sequence shown here is derived from an EMBL/GenBank/DDBJ whole genome shotgun (WGS) entry which is preliminary data.</text>
</comment>
<proteinExistence type="predicted"/>
<dbReference type="PANTHER" id="PTHR34220:SF7">
    <property type="entry name" value="SENSOR HISTIDINE KINASE YPDA"/>
    <property type="match status" value="1"/>
</dbReference>
<keyword evidence="1" id="KW-0812">Transmembrane</keyword>
<keyword evidence="3" id="KW-0418">Kinase</keyword>
<name>A0ABT8KX07_9BACT</name>
<keyword evidence="3" id="KW-0808">Transferase</keyword>
<dbReference type="EMBL" id="JAUJEA010000009">
    <property type="protein sequence ID" value="MDN5203970.1"/>
    <property type="molecule type" value="Genomic_DNA"/>
</dbReference>
<feature type="domain" description="Signal transduction histidine kinase internal region" evidence="2">
    <location>
        <begin position="158"/>
        <end position="236"/>
    </location>
</feature>
<evidence type="ECO:0000313" key="4">
    <source>
        <dbReference type="Proteomes" id="UP001172082"/>
    </source>
</evidence>
<dbReference type="Pfam" id="PF06580">
    <property type="entry name" value="His_kinase"/>
    <property type="match status" value="1"/>
</dbReference>
<gene>
    <name evidence="3" type="ORF">QQ008_21445</name>
</gene>
<dbReference type="PANTHER" id="PTHR34220">
    <property type="entry name" value="SENSOR HISTIDINE KINASE YPDA"/>
    <property type="match status" value="1"/>
</dbReference>
<dbReference type="GO" id="GO:0016301">
    <property type="term" value="F:kinase activity"/>
    <property type="evidence" value="ECO:0007669"/>
    <property type="project" value="UniProtKB-KW"/>
</dbReference>
<protein>
    <submittedName>
        <fullName evidence="3">Histidine kinase</fullName>
    </submittedName>
</protein>
<organism evidence="3 4">
    <name type="scientific">Splendidivirga corallicola</name>
    <dbReference type="NCBI Taxonomy" id="3051826"/>
    <lineage>
        <taxon>Bacteria</taxon>
        <taxon>Pseudomonadati</taxon>
        <taxon>Bacteroidota</taxon>
        <taxon>Cytophagia</taxon>
        <taxon>Cytophagales</taxon>
        <taxon>Splendidivirgaceae</taxon>
        <taxon>Splendidivirga</taxon>
    </lineage>
</organism>
<feature type="transmembrane region" description="Helical" evidence="1">
    <location>
        <begin position="79"/>
        <end position="100"/>
    </location>
</feature>
<keyword evidence="4" id="KW-1185">Reference proteome</keyword>
<keyword evidence="1" id="KW-1133">Transmembrane helix</keyword>
<sequence>MAILSKFWIKQIKETLMIGAIGIPLTFLVCTSCLENWDVFRRVAIMNCIFWMALWKGNEFFASLTDRWVTWLEAPVKKLIVSIVVLMAYTSIAVWLIVSFSKTVLNLNLGGSLWYTVLFAMGVTIFMTLILHAREFLQHWRKLELDMERMRNENLSSKYETLKNQVNPHFLFNSFNVLTNLVYEDQDQAAKFIKQLSEVYRYVLDQKDKEVVEFNTELKFAQSYIFLQKIRFGENLIVNIDVPTKSQKLIAPLSLQMLIENAIKHNIVSEDEPLTIDIKLEDDYITVSNNLQRKNILKEDSSNLGLSNIQARYEFLTNKPVEVLDNGSDFIVRLPLLNLGKDLSKESETTPNVEIKPADI</sequence>
<evidence type="ECO:0000256" key="1">
    <source>
        <dbReference type="SAM" id="Phobius"/>
    </source>
</evidence>
<dbReference type="InterPro" id="IPR010559">
    <property type="entry name" value="Sig_transdc_His_kin_internal"/>
</dbReference>
<feature type="transmembrane region" description="Helical" evidence="1">
    <location>
        <begin position="112"/>
        <end position="133"/>
    </location>
</feature>
<dbReference type="Proteomes" id="UP001172082">
    <property type="component" value="Unassembled WGS sequence"/>
</dbReference>
<accession>A0ABT8KX07</accession>
<reference evidence="3" key="1">
    <citation type="submission" date="2023-06" db="EMBL/GenBank/DDBJ databases">
        <title>Genomic of Parafulvivirga corallium.</title>
        <authorList>
            <person name="Wang G."/>
        </authorList>
    </citation>
    <scope>NUCLEOTIDE SEQUENCE</scope>
    <source>
        <strain evidence="3">BMA10</strain>
    </source>
</reference>